<feature type="signal peptide" evidence="1">
    <location>
        <begin position="1"/>
        <end position="31"/>
    </location>
</feature>
<proteinExistence type="predicted"/>
<dbReference type="InterPro" id="IPR001119">
    <property type="entry name" value="SLH_dom"/>
</dbReference>
<dbReference type="InterPro" id="IPR035940">
    <property type="entry name" value="CAP_sf"/>
</dbReference>
<feature type="chain" id="PRO_5039089250" evidence="1">
    <location>
        <begin position="32"/>
        <end position="746"/>
    </location>
</feature>
<evidence type="ECO:0000313" key="3">
    <source>
        <dbReference type="EMBL" id="GAS83807.1"/>
    </source>
</evidence>
<accession>A0A117I2I7</accession>
<feature type="domain" description="SLH" evidence="2">
    <location>
        <begin position="458"/>
        <end position="521"/>
    </location>
</feature>
<dbReference type="InterPro" id="IPR014044">
    <property type="entry name" value="CAP_dom"/>
</dbReference>
<dbReference type="PROSITE" id="PS51272">
    <property type="entry name" value="SLH"/>
    <property type="match status" value="1"/>
</dbReference>
<gene>
    <name evidence="3" type="ORF">PAHA3_3897</name>
</gene>
<name>A0A117I2I7_PAEAM</name>
<organism evidence="3 4">
    <name type="scientific">Paenibacillus amylolyticus</name>
    <dbReference type="NCBI Taxonomy" id="1451"/>
    <lineage>
        <taxon>Bacteria</taxon>
        <taxon>Bacillati</taxon>
        <taxon>Bacillota</taxon>
        <taxon>Bacilli</taxon>
        <taxon>Bacillales</taxon>
        <taxon>Paenibacillaceae</taxon>
        <taxon>Paenibacillus</taxon>
    </lineage>
</organism>
<evidence type="ECO:0000256" key="1">
    <source>
        <dbReference type="SAM" id="SignalP"/>
    </source>
</evidence>
<comment type="caution">
    <text evidence="3">The sequence shown here is derived from an EMBL/GenBank/DDBJ whole genome shotgun (WGS) entry which is preliminary data.</text>
</comment>
<dbReference type="EMBL" id="BCNV01000003">
    <property type="protein sequence ID" value="GAS83807.1"/>
    <property type="molecule type" value="Genomic_DNA"/>
</dbReference>
<protein>
    <submittedName>
        <fullName evidence="3">S-layer domain protein</fullName>
    </submittedName>
</protein>
<dbReference type="Gene3D" id="2.60.40.1080">
    <property type="match status" value="1"/>
</dbReference>
<reference evidence="3 4" key="1">
    <citation type="journal article" date="2016" name="Genome Announc.">
        <title>Draft Genome Sequence of Paenibacillus amylolyticus Heshi-A3, Isolated from Fermented Rice Bran in a Japanese Fermented Seafood Dish.</title>
        <authorList>
            <person name="Akuzawa S."/>
            <person name="Nagaoka J."/>
            <person name="Kanekatsu M."/>
            <person name="Kubota E."/>
            <person name="Ohtake R."/>
            <person name="Suzuki T."/>
            <person name="Kanesaki Y."/>
        </authorList>
    </citation>
    <scope>NUCLEOTIDE SEQUENCE [LARGE SCALE GENOMIC DNA]</scope>
    <source>
        <strain evidence="3 4">Heshi-A3</strain>
    </source>
</reference>
<dbReference type="Proteomes" id="UP000069697">
    <property type="component" value="Unassembled WGS sequence"/>
</dbReference>
<dbReference type="Pfam" id="PF00188">
    <property type="entry name" value="CAP"/>
    <property type="match status" value="1"/>
</dbReference>
<keyword evidence="1" id="KW-0732">Signal</keyword>
<sequence length="746" mass="82809">MVYRKNKMHSLFTLPLAGLLFLLWGAQAAHAEQIDSLLPERSQQEIVQKWDQWMNGNDASPLYKETPSTSAPYSAGVVSDAYLEQGLNAANFYRFITGLQGDLVLDSTLNRQAQHGAVVVSTGGYLSHYPEQPGDMPKDFFDIGSKSASSSNLYLTSSAKNNVLTKSIQAYMNDSDASNIDRLGHRRWVLSPQLQRIGFGLATRSEAGKTYDQYYSAMQVFDKSRTGSAPFNYSLFPNQGAFPIEAFGSTQAWSVQLNTDVFAKPSLSEVQVEMTRTSDQRTWTFNANNQNSGFPTGYYNVDPADKQWFNQAYFNVETGGYGYGYAIIFRPDDVQMLKNGDTFNIRITGLQKKNGTAAEITYSTRFFHVDGVQDATLTRITPGQQNLNVRTGEQIDLPSITAVNDNGTSYVPQSNVSFTTTSDRIAIKDGKILGLQAGKAEIRIRFEGKEAVVSVTVTGIPQLTDIRTHWAKDAIQWAVQQEMVSGYEDGTFKPNNQVSEAEFLSMLFKLYANSHVIQSIDAVEGQAVKGNIWSDRYYTYASALNLNLDASKQNPKLRNHALNRTEVAVIVAGLGGKNYIKDEDAIRYLLNMGYSSGKTAATVQGYAGQESLTRAEAVVFLQNLKEKGFELWSRPKNATEATENEKNGGLPDQTMKAVYSDDHTLILQGTFPAYANQTMPIKIHGPSPAVEHIQTQQVTTDAYGNFKLTVSNLDAKELNLYVDVREDYSYWISVEAGRTSISDYKE</sequence>
<dbReference type="SUPFAM" id="SSF55797">
    <property type="entry name" value="PR-1-like"/>
    <property type="match status" value="1"/>
</dbReference>
<dbReference type="Pfam" id="PF00395">
    <property type="entry name" value="SLH"/>
    <property type="match status" value="1"/>
</dbReference>
<reference evidence="4" key="2">
    <citation type="submission" date="2016-01" db="EMBL/GenBank/DDBJ databases">
        <title>Draft Genome Sequence of Paenibacillus amylolyticus Heshi-A3 that Was Isolated from Fermented Rice Bran with Aging Salted Mackerel, Which Was Named Heshiko as Traditional Fermented Seafood in Japan.</title>
        <authorList>
            <person name="Akuzawa S."/>
            <person name="Nakagawa J."/>
            <person name="Kanekatsu T."/>
            <person name="Kubota E."/>
            <person name="Ohtake R."/>
            <person name="Suzuki T."/>
            <person name="Kanesaki Y."/>
        </authorList>
    </citation>
    <scope>NUCLEOTIDE SEQUENCE [LARGE SCALE GENOMIC DNA]</scope>
    <source>
        <strain evidence="4">Heshi-A3</strain>
    </source>
</reference>
<dbReference type="RefSeq" id="WP_062836316.1">
    <property type="nucleotide sequence ID" value="NZ_BCNV01000003.1"/>
</dbReference>
<dbReference type="CDD" id="cd05379">
    <property type="entry name" value="CAP_bacterial"/>
    <property type="match status" value="1"/>
</dbReference>
<dbReference type="Gene3D" id="3.40.33.10">
    <property type="entry name" value="CAP"/>
    <property type="match status" value="1"/>
</dbReference>
<dbReference type="AlphaFoldDB" id="A0A117I2I7"/>
<evidence type="ECO:0000259" key="2">
    <source>
        <dbReference type="PROSITE" id="PS51272"/>
    </source>
</evidence>
<evidence type="ECO:0000313" key="4">
    <source>
        <dbReference type="Proteomes" id="UP000069697"/>
    </source>
</evidence>